<organism evidence="1 2">
    <name type="scientific">Fusobacterium vincentii 4_1_13</name>
    <dbReference type="NCBI Taxonomy" id="469606"/>
    <lineage>
        <taxon>Bacteria</taxon>
        <taxon>Fusobacteriati</taxon>
        <taxon>Fusobacteriota</taxon>
        <taxon>Fusobacteriia</taxon>
        <taxon>Fusobacteriales</taxon>
        <taxon>Fusobacteriaceae</taxon>
        <taxon>Fusobacterium</taxon>
    </lineage>
</organism>
<reference evidence="1 2" key="1">
    <citation type="submission" date="2011-10" db="EMBL/GenBank/DDBJ databases">
        <title>The Genome Sequence of Fusobacterium sp. 4_1_13.</title>
        <authorList>
            <consortium name="The Broad Institute Genome Sequencing Platform"/>
            <person name="Earl A."/>
            <person name="Ward D."/>
            <person name="Feldgarden M."/>
            <person name="Gevers D."/>
            <person name="Strauss J."/>
            <person name="Ambrose C."/>
            <person name="Allen-Vercoe E."/>
            <person name="Young S.K."/>
            <person name="Zeng Q."/>
            <person name="Gargeya S."/>
            <person name="Fitzgerald M."/>
            <person name="Haas B."/>
            <person name="Abouelleil A."/>
            <person name="Alvarado L."/>
            <person name="Arachchi H.M."/>
            <person name="Berlin A."/>
            <person name="Brown A."/>
            <person name="Chapman S.B."/>
            <person name="Chen Z."/>
            <person name="Dunbar C."/>
            <person name="Freedman E."/>
            <person name="Gearin G."/>
            <person name="Goldberg J."/>
            <person name="Griggs A."/>
            <person name="Gujja S."/>
            <person name="Heiman D."/>
            <person name="Howarth C."/>
            <person name="Larson L."/>
            <person name="Lui A."/>
            <person name="MacDonald P.J."/>
            <person name="Montmayeur A."/>
            <person name="Murphy C."/>
            <person name="Neiman D."/>
            <person name="Pearson M."/>
            <person name="Priest M."/>
            <person name="Roberts A."/>
            <person name="Saif S."/>
            <person name="Shea T."/>
            <person name="Shenoy N."/>
            <person name="Sisk P."/>
            <person name="Stolte C."/>
            <person name="Sykes S."/>
            <person name="Wortman J."/>
            <person name="Nusbaum C."/>
            <person name="Birren B."/>
        </authorList>
    </citation>
    <scope>NUCLEOTIDE SEQUENCE [LARGE SCALE GENOMIC DNA]</scope>
    <source>
        <strain evidence="1 2">4_1_13</strain>
    </source>
</reference>
<evidence type="ECO:0000313" key="1">
    <source>
        <dbReference type="EMBL" id="EEO39313.1"/>
    </source>
</evidence>
<dbReference type="RefSeq" id="WP_008693671.1">
    <property type="nucleotide sequence ID" value="NZ_KQ235735.1"/>
</dbReference>
<comment type="caution">
    <text evidence="1">The sequence shown here is derived from an EMBL/GenBank/DDBJ whole genome shotgun (WGS) entry which is preliminary data.</text>
</comment>
<accession>A0A0M1VRR4</accession>
<dbReference type="HOGENOM" id="CLU_2584680_0_0_0"/>
<proteinExistence type="predicted"/>
<dbReference type="Proteomes" id="UP000004925">
    <property type="component" value="Unassembled WGS sequence"/>
</dbReference>
<dbReference type="AlphaFoldDB" id="A0A0M1VRR4"/>
<protein>
    <submittedName>
        <fullName evidence="1">Uncharacterized protein</fullName>
    </submittedName>
</protein>
<gene>
    <name evidence="1" type="ORF">FSCG_00026</name>
</gene>
<dbReference type="EMBL" id="ACDE02000013">
    <property type="protein sequence ID" value="EEO39313.1"/>
    <property type="molecule type" value="Genomic_DNA"/>
</dbReference>
<name>A0A0M1VRR4_FUSVC</name>
<sequence>MEKKVVKSLEEQIVIQKKKLEVLEQKAIKQKRDTILNFFKALTDNTELFRLLFINKDNKELQGDIVEYIKGKLNERKEKC</sequence>
<evidence type="ECO:0000313" key="2">
    <source>
        <dbReference type="Proteomes" id="UP000004925"/>
    </source>
</evidence>